<keyword evidence="2" id="KW-0611">Plant defense</keyword>
<evidence type="ECO:0000256" key="1">
    <source>
        <dbReference type="ARBA" id="ARBA00004123"/>
    </source>
</evidence>
<evidence type="ECO:0000256" key="2">
    <source>
        <dbReference type="ARBA" id="ARBA00022821"/>
    </source>
</evidence>
<dbReference type="STRING" id="4097.A0A1S3XZ27"/>
<dbReference type="InterPro" id="IPR016177">
    <property type="entry name" value="DNA-bd_dom_sf"/>
</dbReference>
<dbReference type="GO" id="GO:0005634">
    <property type="term" value="C:nucleus"/>
    <property type="evidence" value="ECO:0007669"/>
    <property type="project" value="UniProtKB-SubCell"/>
</dbReference>
<keyword evidence="8" id="KW-1185">Reference proteome</keyword>
<evidence type="ECO:0000313" key="8">
    <source>
        <dbReference type="Proteomes" id="UP000790787"/>
    </source>
</evidence>
<dbReference type="CDD" id="cd00018">
    <property type="entry name" value="AP2"/>
    <property type="match status" value="1"/>
</dbReference>
<dbReference type="PaxDb" id="4097-A0A1S3XZ27"/>
<sequence>MEVRDPKRTGRVWLGTFNTVEDATRAYDKAAIEFRGPRAKLNFSFADYTSIQQHNTITSISCSKQQQQEPVQLEQRNKTDAGIGKEEEFWDQLMKWDNEIQECLNMMDFNGHSSDSAGNLEGVLLIASDDHFQLNKN</sequence>
<dbReference type="Gene3D" id="3.30.730.10">
    <property type="entry name" value="AP2/ERF domain"/>
    <property type="match status" value="1"/>
</dbReference>
<comment type="subcellular location">
    <subcellularLocation>
        <location evidence="1">Nucleus</location>
    </subcellularLocation>
</comment>
<dbReference type="RefSeq" id="XP_016445188.1">
    <property type="nucleotide sequence ID" value="XM_016589702.1"/>
</dbReference>
<dbReference type="SMART" id="SM00380">
    <property type="entry name" value="AP2"/>
    <property type="match status" value="1"/>
</dbReference>
<organism evidence="8 9">
    <name type="scientific">Nicotiana tabacum</name>
    <name type="common">Common tobacco</name>
    <dbReference type="NCBI Taxonomy" id="4097"/>
    <lineage>
        <taxon>Eukaryota</taxon>
        <taxon>Viridiplantae</taxon>
        <taxon>Streptophyta</taxon>
        <taxon>Embryophyta</taxon>
        <taxon>Tracheophyta</taxon>
        <taxon>Spermatophyta</taxon>
        <taxon>Magnoliopsida</taxon>
        <taxon>eudicotyledons</taxon>
        <taxon>Gunneridae</taxon>
        <taxon>Pentapetalae</taxon>
        <taxon>asterids</taxon>
        <taxon>lamiids</taxon>
        <taxon>Solanales</taxon>
        <taxon>Solanaceae</taxon>
        <taxon>Nicotianoideae</taxon>
        <taxon>Nicotianeae</taxon>
        <taxon>Nicotiana</taxon>
    </lineage>
</organism>
<dbReference type="GO" id="GO:0003700">
    <property type="term" value="F:DNA-binding transcription factor activity"/>
    <property type="evidence" value="ECO:0007669"/>
    <property type="project" value="InterPro"/>
</dbReference>
<dbReference type="GO" id="GO:0003677">
    <property type="term" value="F:DNA binding"/>
    <property type="evidence" value="ECO:0007669"/>
    <property type="project" value="UniProtKB-KW"/>
</dbReference>
<dbReference type="SMR" id="A0A1S3XZ27"/>
<dbReference type="InterPro" id="IPR036955">
    <property type="entry name" value="AP2/ERF_dom_sf"/>
</dbReference>
<keyword evidence="4" id="KW-0238">DNA-binding</keyword>
<dbReference type="PANTHER" id="PTHR31190">
    <property type="entry name" value="DNA-BINDING DOMAIN"/>
    <property type="match status" value="1"/>
</dbReference>
<keyword evidence="5" id="KW-0804">Transcription</keyword>
<dbReference type="GO" id="GO:0009873">
    <property type="term" value="P:ethylene-activated signaling pathway"/>
    <property type="evidence" value="ECO:0007669"/>
    <property type="project" value="InterPro"/>
</dbReference>
<dbReference type="Proteomes" id="UP000790787">
    <property type="component" value="Chromosome 15"/>
</dbReference>
<accession>A0A1S3XZ27</accession>
<reference evidence="8" key="1">
    <citation type="journal article" date="2014" name="Nat. Commun.">
        <title>The tobacco genome sequence and its comparison with those of tomato and potato.</title>
        <authorList>
            <person name="Sierro N."/>
            <person name="Battey J.N."/>
            <person name="Ouadi S."/>
            <person name="Bakaher N."/>
            <person name="Bovet L."/>
            <person name="Willig A."/>
            <person name="Goepfert S."/>
            <person name="Peitsch M.C."/>
            <person name="Ivanov N.V."/>
        </authorList>
    </citation>
    <scope>NUCLEOTIDE SEQUENCE [LARGE SCALE GENOMIC DNA]</scope>
</reference>
<proteinExistence type="predicted"/>
<gene>
    <name evidence="9" type="primary">LOC107770401</name>
</gene>
<dbReference type="KEGG" id="nta:107770401"/>
<feature type="domain" description="AP2/ERF" evidence="7">
    <location>
        <begin position="1"/>
        <end position="44"/>
    </location>
</feature>
<dbReference type="OrthoDB" id="1747497at2759"/>
<evidence type="ECO:0000259" key="7">
    <source>
        <dbReference type="PROSITE" id="PS51032"/>
    </source>
</evidence>
<dbReference type="InterPro" id="IPR044808">
    <property type="entry name" value="ERF_plant"/>
</dbReference>
<evidence type="ECO:0000256" key="5">
    <source>
        <dbReference type="ARBA" id="ARBA00023163"/>
    </source>
</evidence>
<protein>
    <submittedName>
        <fullName evidence="9">Ethylene-responsive transcription factor ERF109-like</fullName>
    </submittedName>
    <submittedName>
        <fullName evidence="9">Uncharacterized protein LOC107770401</fullName>
    </submittedName>
</protein>
<dbReference type="OMA" id="WDNEIQE"/>
<dbReference type="PANTHER" id="PTHR31190:SF181">
    <property type="entry name" value="OS02G0764700 PROTEIN"/>
    <property type="match status" value="1"/>
</dbReference>
<reference evidence="9" key="2">
    <citation type="submission" date="2025-08" db="UniProtKB">
        <authorList>
            <consortium name="RefSeq"/>
        </authorList>
    </citation>
    <scope>IDENTIFICATION</scope>
    <source>
        <tissue evidence="9">Leaf</tissue>
    </source>
</reference>
<evidence type="ECO:0000256" key="4">
    <source>
        <dbReference type="ARBA" id="ARBA00023125"/>
    </source>
</evidence>
<dbReference type="SUPFAM" id="SSF54171">
    <property type="entry name" value="DNA-binding domain"/>
    <property type="match status" value="1"/>
</dbReference>
<dbReference type="GeneID" id="107770401"/>
<evidence type="ECO:0000256" key="6">
    <source>
        <dbReference type="ARBA" id="ARBA00023242"/>
    </source>
</evidence>
<keyword evidence="3" id="KW-0805">Transcription regulation</keyword>
<dbReference type="PROSITE" id="PS51032">
    <property type="entry name" value="AP2_ERF"/>
    <property type="match status" value="1"/>
</dbReference>
<dbReference type="InterPro" id="IPR001471">
    <property type="entry name" value="AP2/ERF_dom"/>
</dbReference>
<evidence type="ECO:0000313" key="9">
    <source>
        <dbReference type="RefSeq" id="XP_016445188.1"/>
    </source>
</evidence>
<dbReference type="GO" id="GO:0006952">
    <property type="term" value="P:defense response"/>
    <property type="evidence" value="ECO:0007669"/>
    <property type="project" value="UniProtKB-KW"/>
</dbReference>
<name>A0A1S3XZ27_TOBAC</name>
<keyword evidence="6" id="KW-0539">Nucleus</keyword>
<dbReference type="AlphaFoldDB" id="A0A1S3XZ27"/>
<evidence type="ECO:0000256" key="3">
    <source>
        <dbReference type="ARBA" id="ARBA00023015"/>
    </source>
</evidence>